<dbReference type="STRING" id="1448316.A0A395GYR9"/>
<dbReference type="RefSeq" id="XP_025575033.1">
    <property type="nucleotide sequence ID" value="XM_025724958.1"/>
</dbReference>
<protein>
    <submittedName>
        <fullName evidence="1">Uncharacterized protein</fullName>
    </submittedName>
</protein>
<evidence type="ECO:0000313" key="1">
    <source>
        <dbReference type="EMBL" id="RAL00706.1"/>
    </source>
</evidence>
<dbReference type="Proteomes" id="UP000249402">
    <property type="component" value="Unassembled WGS sequence"/>
</dbReference>
<accession>A0A395GYR9</accession>
<name>A0A395GYR9_9EURO</name>
<keyword evidence="2" id="KW-1185">Reference proteome</keyword>
<evidence type="ECO:0000313" key="2">
    <source>
        <dbReference type="Proteomes" id="UP000249402"/>
    </source>
</evidence>
<organism evidence="1 2">
    <name type="scientific">Aspergillus ibericus CBS 121593</name>
    <dbReference type="NCBI Taxonomy" id="1448316"/>
    <lineage>
        <taxon>Eukaryota</taxon>
        <taxon>Fungi</taxon>
        <taxon>Dikarya</taxon>
        <taxon>Ascomycota</taxon>
        <taxon>Pezizomycotina</taxon>
        <taxon>Eurotiomycetes</taxon>
        <taxon>Eurotiomycetidae</taxon>
        <taxon>Eurotiales</taxon>
        <taxon>Aspergillaceae</taxon>
        <taxon>Aspergillus</taxon>
        <taxon>Aspergillus subgen. Circumdati</taxon>
    </lineage>
</organism>
<sequence>MAASPLGQLGKLPYEIRLDIYEKLLAMKDSSIAILHTSRAIYEEISDRLNDTLSFHLSPLFDTPWIEVYCKRLRGRWSIPNHSPACQQRFARAPYHKMHLVIHLYAPDPRDPGQIVLLWQKAQYLVDMLESATIASVVICLREHKGCDWQEGGHPLESIPYPTHSHPDHHIVFLPFCRLSNVLTFRVVPDTRRMDRVTDWSLINYGRDFILNNVYQNYNDGLLSQDRQYRDIVRTFDDVDARIRDTDCRLLPEDAQRRAFQNKVSDNRIDASFQTSNEQISVTFLPVPGQTRMKHNVSAPPYV</sequence>
<dbReference type="EMBL" id="KZ824439">
    <property type="protein sequence ID" value="RAL00706.1"/>
    <property type="molecule type" value="Genomic_DNA"/>
</dbReference>
<reference evidence="1 2" key="1">
    <citation type="submission" date="2018-02" db="EMBL/GenBank/DDBJ databases">
        <title>The genomes of Aspergillus section Nigri reveals drivers in fungal speciation.</title>
        <authorList>
            <consortium name="DOE Joint Genome Institute"/>
            <person name="Vesth T.C."/>
            <person name="Nybo J."/>
            <person name="Theobald S."/>
            <person name="Brandl J."/>
            <person name="Frisvad J.C."/>
            <person name="Nielsen K.F."/>
            <person name="Lyhne E.K."/>
            <person name="Kogle M.E."/>
            <person name="Kuo A."/>
            <person name="Riley R."/>
            <person name="Clum A."/>
            <person name="Nolan M."/>
            <person name="Lipzen A."/>
            <person name="Salamov A."/>
            <person name="Henrissat B."/>
            <person name="Wiebenga A."/>
            <person name="De vries R.P."/>
            <person name="Grigoriev I.V."/>
            <person name="Mortensen U.H."/>
            <person name="Andersen M.R."/>
            <person name="Baker S.E."/>
        </authorList>
    </citation>
    <scope>NUCLEOTIDE SEQUENCE [LARGE SCALE GENOMIC DNA]</scope>
    <source>
        <strain evidence="1 2">CBS 121593</strain>
    </source>
</reference>
<proteinExistence type="predicted"/>
<dbReference type="VEuPathDB" id="FungiDB:BO80DRAFT_95886"/>
<dbReference type="OrthoDB" id="3940621at2759"/>
<dbReference type="GeneID" id="37229823"/>
<dbReference type="AlphaFoldDB" id="A0A395GYR9"/>
<gene>
    <name evidence="1" type="ORF">BO80DRAFT_95886</name>
</gene>